<feature type="domain" description="Periplasmic binding protein" evidence="4">
    <location>
        <begin position="51"/>
        <end position="337"/>
    </location>
</feature>
<dbReference type="SUPFAM" id="SSF53822">
    <property type="entry name" value="Periplasmic binding protein-like I"/>
    <property type="match status" value="1"/>
</dbReference>
<comment type="caution">
    <text evidence="5">The sequence shown here is derived from an EMBL/GenBank/DDBJ whole genome shotgun (WGS) entry which is preliminary data.</text>
</comment>
<dbReference type="PANTHER" id="PTHR30036">
    <property type="entry name" value="D-XYLOSE-BINDING PERIPLASMIC PROTEIN"/>
    <property type="match status" value="1"/>
</dbReference>
<reference evidence="5 6" key="1">
    <citation type="submission" date="2018-11" db="EMBL/GenBank/DDBJ databases">
        <title>Sequencing the genomes of 1000 actinobacteria strains.</title>
        <authorList>
            <person name="Klenk H.-P."/>
        </authorList>
    </citation>
    <scope>NUCLEOTIDE SEQUENCE [LARGE SCALE GENOMIC DNA]</scope>
    <source>
        <strain evidence="5 6">DSM 14418</strain>
    </source>
</reference>
<protein>
    <submittedName>
        <fullName evidence="5">Monosaccharide ABC transporter substrate-binding protein (CUT2 family)</fullName>
    </submittedName>
</protein>
<dbReference type="GO" id="GO:0030288">
    <property type="term" value="C:outer membrane-bounded periplasmic space"/>
    <property type="evidence" value="ECO:0007669"/>
    <property type="project" value="TreeGrafter"/>
</dbReference>
<evidence type="ECO:0000256" key="2">
    <source>
        <dbReference type="ARBA" id="ARBA00022729"/>
    </source>
</evidence>
<dbReference type="PANTHER" id="PTHR30036:SF1">
    <property type="entry name" value="D-XYLOSE-BINDING PERIPLASMIC PROTEIN"/>
    <property type="match status" value="1"/>
</dbReference>
<feature type="signal peptide" evidence="3">
    <location>
        <begin position="1"/>
        <end position="20"/>
    </location>
</feature>
<dbReference type="Pfam" id="PF13407">
    <property type="entry name" value="Peripla_BP_4"/>
    <property type="match status" value="1"/>
</dbReference>
<evidence type="ECO:0000313" key="6">
    <source>
        <dbReference type="Proteomes" id="UP000280726"/>
    </source>
</evidence>
<dbReference type="InterPro" id="IPR050555">
    <property type="entry name" value="Bact_Solute-Bind_Prot2"/>
</dbReference>
<evidence type="ECO:0000256" key="3">
    <source>
        <dbReference type="SAM" id="SignalP"/>
    </source>
</evidence>
<evidence type="ECO:0000256" key="1">
    <source>
        <dbReference type="ARBA" id="ARBA00004196"/>
    </source>
</evidence>
<dbReference type="PROSITE" id="PS51257">
    <property type="entry name" value="PROKAR_LIPOPROTEIN"/>
    <property type="match status" value="1"/>
</dbReference>
<keyword evidence="2 3" id="KW-0732">Signal</keyword>
<comment type="subcellular location">
    <subcellularLocation>
        <location evidence="1">Cell envelope</location>
    </subcellularLocation>
</comment>
<dbReference type="CDD" id="cd19994">
    <property type="entry name" value="PBP1_ChvE"/>
    <property type="match status" value="1"/>
</dbReference>
<name>A0A3N5A6S2_9MICO</name>
<feature type="chain" id="PRO_5039713576" evidence="3">
    <location>
        <begin position="21"/>
        <end position="388"/>
    </location>
</feature>
<proteinExistence type="predicted"/>
<dbReference type="GO" id="GO:0030246">
    <property type="term" value="F:carbohydrate binding"/>
    <property type="evidence" value="ECO:0007669"/>
    <property type="project" value="TreeGrafter"/>
</dbReference>
<organism evidence="5 6">
    <name type="scientific">Georgenia muralis</name>
    <dbReference type="NCBI Taxonomy" id="154117"/>
    <lineage>
        <taxon>Bacteria</taxon>
        <taxon>Bacillati</taxon>
        <taxon>Actinomycetota</taxon>
        <taxon>Actinomycetes</taxon>
        <taxon>Micrococcales</taxon>
        <taxon>Bogoriellaceae</taxon>
        <taxon>Georgenia</taxon>
    </lineage>
</organism>
<dbReference type="OrthoDB" id="9773673at2"/>
<sequence length="388" mass="40329">MRNTKIAALAAGLSLSLTLAACSGGGAGSGDGDTDATAGGGETAAAEGGLIGVSMPTETSERWIADGAAVEDGLTEAGYEVSLQFAGDDIPTQSQQIDQMITQGVDLLIIAAIDGTALSGQLQAAADAGIPVISYDRLIRDSENVDFYVTFDNEEVGVQQATSLLVGLGILNEDGSEGDATGPFNIELFAGSLDDNNAHFFWKGAIDTLQPYIDEGTLVVKSGQTDIEQAATLRWSQETAQKRMEDLLTAAYGDGSQVDGVLSPFDGISRGIITALQNAGYGPGIDDGMPIVSGQDAEIASVKLIADGVQFATIFKDTRKLADQAVVTAEAYLAGEEPEANDTETYDNGVKVVPSFLLESDIVYADNIQPLLVDSGYYTAEQVESGQA</sequence>
<dbReference type="InterPro" id="IPR028082">
    <property type="entry name" value="Peripla_BP_I"/>
</dbReference>
<dbReference type="NCBIfam" id="NF040907">
    <property type="entry name" value="ChvE"/>
    <property type="match status" value="1"/>
</dbReference>
<keyword evidence="6" id="KW-1185">Reference proteome</keyword>
<dbReference type="RefSeq" id="WP_123916937.1">
    <property type="nucleotide sequence ID" value="NZ_RKRA01000001.1"/>
</dbReference>
<dbReference type="InterPro" id="IPR025997">
    <property type="entry name" value="SBP_2_dom"/>
</dbReference>
<dbReference type="Proteomes" id="UP000280726">
    <property type="component" value="Unassembled WGS sequence"/>
</dbReference>
<dbReference type="EMBL" id="RKRA01000001">
    <property type="protein sequence ID" value="RPF27411.1"/>
    <property type="molecule type" value="Genomic_DNA"/>
</dbReference>
<evidence type="ECO:0000313" key="5">
    <source>
        <dbReference type="EMBL" id="RPF27411.1"/>
    </source>
</evidence>
<accession>A0A3N5A6S2</accession>
<dbReference type="AlphaFoldDB" id="A0A3N5A6S2"/>
<gene>
    <name evidence="5" type="ORF">EDD32_1891</name>
</gene>
<dbReference type="Gene3D" id="3.40.50.2300">
    <property type="match status" value="2"/>
</dbReference>
<evidence type="ECO:0000259" key="4">
    <source>
        <dbReference type="Pfam" id="PF13407"/>
    </source>
</evidence>
<dbReference type="InterPro" id="IPR049784">
    <property type="entry name" value="ChvE-like"/>
</dbReference>